<dbReference type="EMBL" id="FNJI01000005">
    <property type="protein sequence ID" value="SDO71809.1"/>
    <property type="molecule type" value="Genomic_DNA"/>
</dbReference>
<dbReference type="Proteomes" id="UP000199073">
    <property type="component" value="Unassembled WGS sequence"/>
</dbReference>
<dbReference type="PANTHER" id="PTHR21599">
    <property type="entry name" value="GLYCERATE KINASE"/>
    <property type="match status" value="1"/>
</dbReference>
<gene>
    <name evidence="5" type="ORF">SAMN05660330_00860</name>
</gene>
<dbReference type="GO" id="GO:0008887">
    <property type="term" value="F:glycerate kinase activity"/>
    <property type="evidence" value="ECO:0007669"/>
    <property type="project" value="UniProtKB-UniRule"/>
</dbReference>
<dbReference type="Pfam" id="PF02595">
    <property type="entry name" value="Gly_kinase"/>
    <property type="match status" value="1"/>
</dbReference>
<evidence type="ECO:0000256" key="4">
    <source>
        <dbReference type="PIRNR" id="PIRNR006078"/>
    </source>
</evidence>
<dbReference type="OrthoDB" id="9774290at2"/>
<dbReference type="GO" id="GO:0031388">
    <property type="term" value="P:organic acid phosphorylation"/>
    <property type="evidence" value="ECO:0007669"/>
    <property type="project" value="UniProtKB-UniRule"/>
</dbReference>
<evidence type="ECO:0000313" key="6">
    <source>
        <dbReference type="Proteomes" id="UP000199073"/>
    </source>
</evidence>
<dbReference type="InterPro" id="IPR004381">
    <property type="entry name" value="Glycerate_kinase"/>
</dbReference>
<evidence type="ECO:0000256" key="3">
    <source>
        <dbReference type="ARBA" id="ARBA00022777"/>
    </source>
</evidence>
<accession>A0A1H0LUB5</accession>
<protein>
    <submittedName>
        <fullName evidence="5">Glycerate kinase</fullName>
    </submittedName>
</protein>
<dbReference type="InterPro" id="IPR018197">
    <property type="entry name" value="Glycerate_kinase_RE-like"/>
</dbReference>
<sequence>MKIVIAPDSFKESLSAVEVANQISAGFRMVYPDAELVQLPIADGGEGTVDAMIAATSGSRVEIEVTGPLADPVAAFYGITGDGTTAVIEMAAASGLALVPEELRNPLLTTSYGTGELINHALDKGIRRFIIGIGGSATNDAGAGMLQALGVGLLDDSGRPIGFGGGELARIETIDISELDPRLRECDIQVACDVNNPLIGPEGASQTFAPQKGGDALMVSLLETNLAHFARRVADNLGQDIAALPGGGAAGGMGAALAAFGGGRLRPGIEIIIDAVDLKTALIDADLVITGEGRMDGQSIYGKAPVGVARVAAEHGIPVIALAGSLGQGAEKVLDCSIDAIFSISPGPGSLAKAFDEAAENLLFLARNIGAVIRIAGGKG</sequence>
<dbReference type="PIRSF" id="PIRSF006078">
    <property type="entry name" value="GlxK"/>
    <property type="match status" value="1"/>
</dbReference>
<evidence type="ECO:0000313" key="5">
    <source>
        <dbReference type="EMBL" id="SDO71809.1"/>
    </source>
</evidence>
<dbReference type="PANTHER" id="PTHR21599:SF0">
    <property type="entry name" value="GLYCERATE KINASE"/>
    <property type="match status" value="1"/>
</dbReference>
<dbReference type="InterPro" id="IPR018193">
    <property type="entry name" value="Glyc_kinase_flavodox-like_fold"/>
</dbReference>
<keyword evidence="2 4" id="KW-0808">Transferase</keyword>
<reference evidence="5 6" key="1">
    <citation type="submission" date="2016-10" db="EMBL/GenBank/DDBJ databases">
        <authorList>
            <person name="de Groot N.N."/>
        </authorList>
    </citation>
    <scope>NUCLEOTIDE SEQUENCE [LARGE SCALE GENOMIC DNA]</scope>
    <source>
        <strain evidence="5 6">DSM 12130</strain>
    </source>
</reference>
<keyword evidence="6" id="KW-1185">Reference proteome</keyword>
<proteinExistence type="inferred from homology"/>
<dbReference type="RefSeq" id="WP_092220135.1">
    <property type="nucleotide sequence ID" value="NZ_FNJI01000005.1"/>
</dbReference>
<keyword evidence="3 4" id="KW-0418">Kinase</keyword>
<evidence type="ECO:0000256" key="2">
    <source>
        <dbReference type="ARBA" id="ARBA00022679"/>
    </source>
</evidence>
<dbReference type="STRING" id="91360.SAMN05660330_00860"/>
<organism evidence="5 6">
    <name type="scientific">Desulforhopalus singaporensis</name>
    <dbReference type="NCBI Taxonomy" id="91360"/>
    <lineage>
        <taxon>Bacteria</taxon>
        <taxon>Pseudomonadati</taxon>
        <taxon>Thermodesulfobacteriota</taxon>
        <taxon>Desulfobulbia</taxon>
        <taxon>Desulfobulbales</taxon>
        <taxon>Desulfocapsaceae</taxon>
        <taxon>Desulforhopalus</taxon>
    </lineage>
</organism>
<dbReference type="InterPro" id="IPR036129">
    <property type="entry name" value="Glycerate_kinase_sf"/>
</dbReference>
<name>A0A1H0LUB5_9BACT</name>
<dbReference type="SUPFAM" id="SSF110738">
    <property type="entry name" value="Glycerate kinase I"/>
    <property type="match status" value="1"/>
</dbReference>
<dbReference type="AlphaFoldDB" id="A0A1H0LUB5"/>
<dbReference type="Gene3D" id="3.90.1510.10">
    <property type="entry name" value="Glycerate kinase, domain 2"/>
    <property type="match status" value="1"/>
</dbReference>
<dbReference type="NCBIfam" id="TIGR00045">
    <property type="entry name" value="glycerate kinase"/>
    <property type="match status" value="1"/>
</dbReference>
<comment type="similarity">
    <text evidence="1 4">Belongs to the glycerate kinase type-1 family.</text>
</comment>
<evidence type="ECO:0000256" key="1">
    <source>
        <dbReference type="ARBA" id="ARBA00006284"/>
    </source>
</evidence>
<dbReference type="Gene3D" id="3.40.50.10350">
    <property type="entry name" value="Glycerate kinase, domain 1"/>
    <property type="match status" value="1"/>
</dbReference>